<reference evidence="2" key="1">
    <citation type="submission" date="2022-11" db="EMBL/GenBank/DDBJ databases">
        <title>Genomic repertoires linked with pathogenic potency of arthritogenic Prevotella copri isolated from the gut of rheumatoid arthritis patients.</title>
        <authorList>
            <person name="Nii T."/>
            <person name="Maeda Y."/>
            <person name="Motooka D."/>
            <person name="Naito M."/>
            <person name="Matsumoto Y."/>
            <person name="Ogawa T."/>
            <person name="Oguro-Igashira E."/>
            <person name="Kishikawa T."/>
            <person name="Yamashita M."/>
            <person name="Koizumi S."/>
            <person name="Kurakawa T."/>
            <person name="Okumura R."/>
            <person name="Kayama H."/>
            <person name="Murakami M."/>
            <person name="Sakaguchi T."/>
            <person name="Das B."/>
            <person name="Nakamura S."/>
            <person name="Okada Y."/>
            <person name="Kumanogoh A."/>
            <person name="Takeda K."/>
        </authorList>
    </citation>
    <scope>NUCLEOTIDE SEQUENCE</scope>
    <source>
        <strain evidence="2">RA-N001-16</strain>
    </source>
</reference>
<dbReference type="InterPro" id="IPR046768">
    <property type="entry name" value="ExoX-like_C"/>
</dbReference>
<protein>
    <recommendedName>
        <fullName evidence="1">Exodeoxyribonuclease X-like C-terminal domain-containing protein</fullName>
    </recommendedName>
</protein>
<dbReference type="Proteomes" id="UP001209476">
    <property type="component" value="Unassembled WGS sequence"/>
</dbReference>
<organism evidence="2 3">
    <name type="scientific">Segatella copri</name>
    <dbReference type="NCBI Taxonomy" id="165179"/>
    <lineage>
        <taxon>Bacteria</taxon>
        <taxon>Pseudomonadati</taxon>
        <taxon>Bacteroidota</taxon>
        <taxon>Bacteroidia</taxon>
        <taxon>Bacteroidales</taxon>
        <taxon>Prevotellaceae</taxon>
        <taxon>Segatella</taxon>
    </lineage>
</organism>
<evidence type="ECO:0000259" key="1">
    <source>
        <dbReference type="Pfam" id="PF20600"/>
    </source>
</evidence>
<gene>
    <name evidence="2" type="ORF">ONS98_12145</name>
</gene>
<proteinExistence type="predicted"/>
<evidence type="ECO:0000313" key="2">
    <source>
        <dbReference type="EMBL" id="MCW4165948.1"/>
    </source>
</evidence>
<accession>A0AAW5V472</accession>
<comment type="caution">
    <text evidence="2">The sequence shown here is derived from an EMBL/GenBank/DDBJ whole genome shotgun (WGS) entry which is preliminary data.</text>
</comment>
<dbReference type="EMBL" id="JAPDUM010000002">
    <property type="protein sequence ID" value="MCW4165948.1"/>
    <property type="molecule type" value="Genomic_DNA"/>
</dbReference>
<feature type="domain" description="Exodeoxyribonuclease X-like C-terminal" evidence="1">
    <location>
        <begin position="190"/>
        <end position="214"/>
    </location>
</feature>
<dbReference type="Pfam" id="PF20600">
    <property type="entry name" value="ExoX-like_C"/>
    <property type="match status" value="2"/>
</dbReference>
<sequence>MNTEDKQKLVDAINCKFPQNNIMELYYDIGRVLPFTAQRFPDGRVFAWYRNQYVQVVRVEPHGRFGKYGTAYGFYYRNGERADSSDSPELCWCKKDDTEPQPIPNCGCGSWALLEIQGEGAKEHEVKVLGLDDVFTFGKYKNKTIREVIDTDWNYVKWAIIESQRLLADIDSIIEYHRSNLKTLQPDDLITFGKYRGKTLQSVYNDDVQYLKWMESQNPDFIIDWEKLTSESKS</sequence>
<feature type="domain" description="Exodeoxyribonuclease X-like C-terminal" evidence="1">
    <location>
        <begin position="135"/>
        <end position="162"/>
    </location>
</feature>
<dbReference type="AlphaFoldDB" id="A0AAW5V472"/>
<name>A0AAW5V472_9BACT</name>
<evidence type="ECO:0000313" key="3">
    <source>
        <dbReference type="Proteomes" id="UP001209476"/>
    </source>
</evidence>
<dbReference type="RefSeq" id="WP_264912095.1">
    <property type="nucleotide sequence ID" value="NZ_JAPDUL010000003.1"/>
</dbReference>